<keyword evidence="9" id="KW-1185">Reference proteome</keyword>
<dbReference type="STRING" id="1291734.FD02_GL001119"/>
<sequence>MKNQQRLIVGLVLALVLIVFALLNRQPVAVNFFGATFSWPLIIIIVVAVIIGAVIALLVATSSRVATKKQLAALTADNQRLTAERDKMIAAATAKAEAKVKALEQQLAQTQASAKP</sequence>
<keyword evidence="3 6" id="KW-1133">Transmembrane helix</keyword>
<dbReference type="RefSeq" id="WP_056950491.1">
    <property type="nucleotide sequence ID" value="NZ_AZDJ01000013.1"/>
</dbReference>
<keyword evidence="4 6" id="KW-0472">Membrane</keyword>
<evidence type="ECO:0000256" key="4">
    <source>
        <dbReference type="ARBA" id="ARBA00023136"/>
    </source>
</evidence>
<dbReference type="PANTHER" id="PTHR41335">
    <property type="entry name" value="MEMBRANE PROTEIN-RELATED"/>
    <property type="match status" value="1"/>
</dbReference>
<organism evidence="8 9">
    <name type="scientific">Lacticaseibacillus nasuensis JCM 17158</name>
    <dbReference type="NCBI Taxonomy" id="1291734"/>
    <lineage>
        <taxon>Bacteria</taxon>
        <taxon>Bacillati</taxon>
        <taxon>Bacillota</taxon>
        <taxon>Bacilli</taxon>
        <taxon>Lactobacillales</taxon>
        <taxon>Lactobacillaceae</taxon>
        <taxon>Lacticaseibacillus</taxon>
    </lineage>
</organism>
<accession>A0A0R1JPL0</accession>
<evidence type="ECO:0000256" key="6">
    <source>
        <dbReference type="SAM" id="Phobius"/>
    </source>
</evidence>
<evidence type="ECO:0000259" key="7">
    <source>
        <dbReference type="Pfam" id="PF06305"/>
    </source>
</evidence>
<evidence type="ECO:0000256" key="3">
    <source>
        <dbReference type="ARBA" id="ARBA00022989"/>
    </source>
</evidence>
<evidence type="ECO:0000313" key="8">
    <source>
        <dbReference type="EMBL" id="KRK73262.1"/>
    </source>
</evidence>
<evidence type="ECO:0000256" key="1">
    <source>
        <dbReference type="ARBA" id="ARBA00022475"/>
    </source>
</evidence>
<feature type="coiled-coil region" evidence="5">
    <location>
        <begin position="64"/>
        <end position="113"/>
    </location>
</feature>
<feature type="transmembrane region" description="Helical" evidence="6">
    <location>
        <begin position="41"/>
        <end position="60"/>
    </location>
</feature>
<name>A0A0R1JPL0_9LACO</name>
<evidence type="ECO:0000256" key="5">
    <source>
        <dbReference type="SAM" id="Coils"/>
    </source>
</evidence>
<dbReference type="PANTHER" id="PTHR41335:SF1">
    <property type="entry name" value="MEMBRANE PROTEIN"/>
    <property type="match status" value="1"/>
</dbReference>
<gene>
    <name evidence="8" type="ORF">FD02_GL001119</name>
</gene>
<dbReference type="GO" id="GO:0005886">
    <property type="term" value="C:plasma membrane"/>
    <property type="evidence" value="ECO:0007669"/>
    <property type="project" value="InterPro"/>
</dbReference>
<dbReference type="PATRIC" id="fig|1291734.4.peg.1149"/>
<protein>
    <recommendedName>
        <fullName evidence="7">Lipopolysaccharide assembly protein A domain-containing protein</fullName>
    </recommendedName>
</protein>
<dbReference type="EMBL" id="AZDJ01000013">
    <property type="protein sequence ID" value="KRK73262.1"/>
    <property type="molecule type" value="Genomic_DNA"/>
</dbReference>
<feature type="domain" description="Lipopolysaccharide assembly protein A" evidence="7">
    <location>
        <begin position="24"/>
        <end position="84"/>
    </location>
</feature>
<keyword evidence="1" id="KW-1003">Cell membrane</keyword>
<dbReference type="AlphaFoldDB" id="A0A0R1JPL0"/>
<reference evidence="8 9" key="1">
    <citation type="journal article" date="2015" name="Genome Announc.">
        <title>Expanding the biotechnology potential of lactobacilli through comparative genomics of 213 strains and associated genera.</title>
        <authorList>
            <person name="Sun Z."/>
            <person name="Harris H.M."/>
            <person name="McCann A."/>
            <person name="Guo C."/>
            <person name="Argimon S."/>
            <person name="Zhang W."/>
            <person name="Yang X."/>
            <person name="Jeffery I.B."/>
            <person name="Cooney J.C."/>
            <person name="Kagawa T.F."/>
            <person name="Liu W."/>
            <person name="Song Y."/>
            <person name="Salvetti E."/>
            <person name="Wrobel A."/>
            <person name="Rasinkangas P."/>
            <person name="Parkhill J."/>
            <person name="Rea M.C."/>
            <person name="O'Sullivan O."/>
            <person name="Ritari J."/>
            <person name="Douillard F.P."/>
            <person name="Paul Ross R."/>
            <person name="Yang R."/>
            <person name="Briner A.E."/>
            <person name="Felis G.E."/>
            <person name="de Vos W.M."/>
            <person name="Barrangou R."/>
            <person name="Klaenhammer T.R."/>
            <person name="Caufield P.W."/>
            <person name="Cui Y."/>
            <person name="Zhang H."/>
            <person name="O'Toole P.W."/>
        </authorList>
    </citation>
    <scope>NUCLEOTIDE SEQUENCE [LARGE SCALE GENOMIC DNA]</scope>
    <source>
        <strain evidence="8 9">JCM 17158</strain>
    </source>
</reference>
<comment type="caution">
    <text evidence="8">The sequence shown here is derived from an EMBL/GenBank/DDBJ whole genome shotgun (WGS) entry which is preliminary data.</text>
</comment>
<evidence type="ECO:0000313" key="9">
    <source>
        <dbReference type="Proteomes" id="UP000051804"/>
    </source>
</evidence>
<dbReference type="Proteomes" id="UP000051804">
    <property type="component" value="Unassembled WGS sequence"/>
</dbReference>
<keyword evidence="2 6" id="KW-0812">Transmembrane</keyword>
<evidence type="ECO:0000256" key="2">
    <source>
        <dbReference type="ARBA" id="ARBA00022692"/>
    </source>
</evidence>
<dbReference type="InterPro" id="IPR010445">
    <property type="entry name" value="LapA_dom"/>
</dbReference>
<dbReference type="Pfam" id="PF06305">
    <property type="entry name" value="LapA_dom"/>
    <property type="match status" value="1"/>
</dbReference>
<proteinExistence type="predicted"/>
<keyword evidence="5" id="KW-0175">Coiled coil</keyword>